<dbReference type="EMBL" id="WAAU01000011">
    <property type="protein sequence ID" value="KAB1158822.1"/>
    <property type="molecule type" value="Genomic_DNA"/>
</dbReference>
<evidence type="ECO:0000313" key="3">
    <source>
        <dbReference type="Proteomes" id="UP000467305"/>
    </source>
</evidence>
<feature type="transmembrane region" description="Helical" evidence="1">
    <location>
        <begin position="85"/>
        <end position="105"/>
    </location>
</feature>
<accession>A0A7J5AMM4</accession>
<proteinExistence type="predicted"/>
<evidence type="ECO:0000256" key="1">
    <source>
        <dbReference type="SAM" id="Phobius"/>
    </source>
</evidence>
<evidence type="ECO:0000313" key="2">
    <source>
        <dbReference type="EMBL" id="KAB1158822.1"/>
    </source>
</evidence>
<gene>
    <name evidence="2" type="ORF">F7018_06870</name>
</gene>
<sequence>MKRKIIIGLMFFLIGIGLSVFLESFLRSIVLDLYQWTTNNKIQFVGKNFYLFASPIYYTGLGIAFSLLALDLFSKSINKISTNTSIAILIFIIILTGICAIDANLKIIECTACDDGIRQLRYNEVNYGLILGISSIISVIPSLIRIIKVNVQQGLKCKKMKNIGIILLIFSLFLNCKSKTSIKTIEKVDIEYISSNYKNETEDKIEFSRIVKDSTTLNLIEGEIRFDDNYNTLQTIKNKKAITESEIDSINSNLKEKGYRDNFDDIGKIIFVQMRPKNKNDFHVLDLRHKMEEKIHEELKSNGIGKWVAGDLGPGGANMLFEVTEWEKSIPMIINILNQENLLKNSLITKRLNTAKDDWNYEIIYPIDYDGVFNQM</sequence>
<dbReference type="AlphaFoldDB" id="A0A7J5AMM4"/>
<keyword evidence="1" id="KW-0812">Transmembrane</keyword>
<reference evidence="2 3" key="1">
    <citation type="submission" date="2019-09" db="EMBL/GenBank/DDBJ databases">
        <authorList>
            <person name="Cao W.R."/>
        </authorList>
    </citation>
    <scope>NUCLEOTIDE SEQUENCE [LARGE SCALE GENOMIC DNA]</scope>
    <source>
        <strain evidence="3">a4</strain>
    </source>
</reference>
<organism evidence="2 3">
    <name type="scientific">Tenacibaculum aiptasiae</name>
    <dbReference type="NCBI Taxonomy" id="426481"/>
    <lineage>
        <taxon>Bacteria</taxon>
        <taxon>Pseudomonadati</taxon>
        <taxon>Bacteroidota</taxon>
        <taxon>Flavobacteriia</taxon>
        <taxon>Flavobacteriales</taxon>
        <taxon>Flavobacteriaceae</taxon>
        <taxon>Tenacibaculum</taxon>
    </lineage>
</organism>
<keyword evidence="1" id="KW-0472">Membrane</keyword>
<comment type="caution">
    <text evidence="2">The sequence shown here is derived from an EMBL/GenBank/DDBJ whole genome shotgun (WGS) entry which is preliminary data.</text>
</comment>
<dbReference type="Proteomes" id="UP000467305">
    <property type="component" value="Unassembled WGS sequence"/>
</dbReference>
<dbReference type="OrthoDB" id="977993at2"/>
<keyword evidence="1" id="KW-1133">Transmembrane helix</keyword>
<dbReference type="RefSeq" id="WP_150899305.1">
    <property type="nucleotide sequence ID" value="NZ_WAAU01000011.1"/>
</dbReference>
<name>A0A7J5AMM4_9FLAO</name>
<feature type="transmembrane region" description="Helical" evidence="1">
    <location>
        <begin position="159"/>
        <end position="175"/>
    </location>
</feature>
<protein>
    <submittedName>
        <fullName evidence="2">Uncharacterized protein</fullName>
    </submittedName>
</protein>
<feature type="transmembrane region" description="Helical" evidence="1">
    <location>
        <begin position="125"/>
        <end position="147"/>
    </location>
</feature>
<feature type="transmembrane region" description="Helical" evidence="1">
    <location>
        <begin position="49"/>
        <end position="73"/>
    </location>
</feature>
<feature type="transmembrane region" description="Helical" evidence="1">
    <location>
        <begin position="7"/>
        <end position="29"/>
    </location>
</feature>
<keyword evidence="3" id="KW-1185">Reference proteome</keyword>